<protein>
    <recommendedName>
        <fullName evidence="1">DUF6973 domain-containing protein</fullName>
    </recommendedName>
</protein>
<evidence type="ECO:0000313" key="2">
    <source>
        <dbReference type="EMBL" id="AHX20750.1"/>
    </source>
</evidence>
<evidence type="ECO:0000259" key="1">
    <source>
        <dbReference type="Pfam" id="PF22322"/>
    </source>
</evidence>
<dbReference type="Pfam" id="PF22322">
    <property type="entry name" value="DUF6973"/>
    <property type="match status" value="1"/>
</dbReference>
<reference evidence="2 3" key="1">
    <citation type="submission" date="2014-03" db="EMBL/GenBank/DDBJ databases">
        <title>The Complete Genome Sequence of Bacillus bombyseptieus.</title>
        <authorList>
            <person name="Cheng T."/>
            <person name="Lin P."/>
            <person name="Jin S."/>
            <person name="Wu Y."/>
            <person name="Fu B."/>
            <person name="Long R."/>
            <person name="Liu D."/>
            <person name="Guo Y."/>
            <person name="Peng L."/>
            <person name="Xia Q."/>
        </authorList>
    </citation>
    <scope>NUCLEOTIDE SEQUENCE [LARGE SCALE GENOMIC DNA]</scope>
    <source>
        <strain evidence="3">wang</strain>
    </source>
</reference>
<sequence length="274" mass="30518">MGKTQLNFKKAGIITLTSAMLFGGLLPTISHAEESNIAKLQTFSLSNMPEKAKNIDLNELKETGEEYLSEEEVRSIDPYQLNLIFKELKDEIKNGKYTHAELNQIASDKIKNSTAKSPSLYGYDIPGMPDLTEAEISLAKRHPIEFVTYGGCSIDALNEAKKYYGGDQLTKGNGDAFRHAYWNAILVPNMGGSSGAVYGEERAKAWTDAHEQYSVGIDKEMDLHNNWFGRSVAMNNYYWTTSKYSSYMRERVSKGSLARIVNNQLVATNGVTGK</sequence>
<accession>A0A9W3KXR9</accession>
<proteinExistence type="predicted"/>
<name>A0A9W3KXR9_9BACI</name>
<dbReference type="AlphaFoldDB" id="A0A9W3KXR9"/>
<evidence type="ECO:0000313" key="3">
    <source>
        <dbReference type="Proteomes" id="UP000031778"/>
    </source>
</evidence>
<dbReference type="EMBL" id="CP007512">
    <property type="protein sequence ID" value="AHX20750.1"/>
    <property type="molecule type" value="Genomic_DNA"/>
</dbReference>
<keyword evidence="3" id="KW-1185">Reference proteome</keyword>
<dbReference type="KEGG" id="bby:CY96_22935"/>
<organism evidence="2 3">
    <name type="scientific">Bacillus bombysepticus str. Wang</name>
    <dbReference type="NCBI Taxonomy" id="1330043"/>
    <lineage>
        <taxon>Bacteria</taxon>
        <taxon>Bacillati</taxon>
        <taxon>Bacillota</taxon>
        <taxon>Bacilli</taxon>
        <taxon>Bacillales</taxon>
        <taxon>Bacillaceae</taxon>
        <taxon>Bacillus</taxon>
        <taxon>Bacillus cereus group</taxon>
    </lineage>
</organism>
<dbReference type="Proteomes" id="UP000031778">
    <property type="component" value="Chromosome"/>
</dbReference>
<dbReference type="RefSeq" id="WP_000520797.1">
    <property type="nucleotide sequence ID" value="NZ_CP007512.1"/>
</dbReference>
<gene>
    <name evidence="2" type="ORF">CY96_22935</name>
</gene>
<dbReference type="InterPro" id="IPR054246">
    <property type="entry name" value="DUF6973"/>
</dbReference>
<feature type="domain" description="DUF6973" evidence="1">
    <location>
        <begin position="138"/>
        <end position="253"/>
    </location>
</feature>